<dbReference type="RefSeq" id="WP_139622463.1">
    <property type="nucleotide sequence ID" value="NZ_VDMP01000021.1"/>
</dbReference>
<comment type="similarity">
    <text evidence="1">Belongs to the universal stress protein A family.</text>
</comment>
<dbReference type="PANTHER" id="PTHR46268:SF6">
    <property type="entry name" value="UNIVERSAL STRESS PROTEIN UP12"/>
    <property type="match status" value="1"/>
</dbReference>
<comment type="caution">
    <text evidence="3">The sequence shown here is derived from an EMBL/GenBank/DDBJ whole genome shotgun (WGS) entry which is preliminary data.</text>
</comment>
<name>A0A5C4W1W1_9ACTN</name>
<organism evidence="3 4">
    <name type="scientific">Nocardioides albidus</name>
    <dbReference type="NCBI Taxonomy" id="1517589"/>
    <lineage>
        <taxon>Bacteria</taxon>
        <taxon>Bacillati</taxon>
        <taxon>Actinomycetota</taxon>
        <taxon>Actinomycetes</taxon>
        <taxon>Propionibacteriales</taxon>
        <taxon>Nocardioidaceae</taxon>
        <taxon>Nocardioides</taxon>
    </lineage>
</organism>
<dbReference type="Gene3D" id="3.40.50.12370">
    <property type="match status" value="1"/>
</dbReference>
<dbReference type="EMBL" id="VDMP01000021">
    <property type="protein sequence ID" value="TNM42023.1"/>
    <property type="molecule type" value="Genomic_DNA"/>
</dbReference>
<dbReference type="Pfam" id="PF00582">
    <property type="entry name" value="Usp"/>
    <property type="match status" value="2"/>
</dbReference>
<evidence type="ECO:0000256" key="1">
    <source>
        <dbReference type="ARBA" id="ARBA00008791"/>
    </source>
</evidence>
<dbReference type="OrthoDB" id="5242641at2"/>
<dbReference type="PANTHER" id="PTHR46268">
    <property type="entry name" value="STRESS RESPONSE PROTEIN NHAX"/>
    <property type="match status" value="1"/>
</dbReference>
<accession>A0A5C4W1W1</accession>
<dbReference type="InterPro" id="IPR006016">
    <property type="entry name" value="UspA"/>
</dbReference>
<evidence type="ECO:0000313" key="4">
    <source>
        <dbReference type="Proteomes" id="UP000313231"/>
    </source>
</evidence>
<evidence type="ECO:0000313" key="3">
    <source>
        <dbReference type="EMBL" id="TNM42023.1"/>
    </source>
</evidence>
<dbReference type="AlphaFoldDB" id="A0A5C4W1W1"/>
<sequence length="295" mass="30124">MSILVGLLPDERFHAPLRLGISMALAGNLPLRLCTIVSGSAHGLNAVDSAYLEALEASATAGLAEMAALVTKEVKVSTEVRRARSVPAGLLEAAGDARYLVVGSSPSGVLGRVALGGIGDRLLHTSTIPVGLAPRDYDVDSRTRINRLTVAFGGTASAQLIAASAAQAAELGAELRIASFNVHPVAMFGSMIESGPQALIAEKWAEAKRAEIDATLLTARSIAAVDADVVVGHGTSWAEALADVPWRAGDVLVVGSGAGGLAGRVFVGSQASRIIRHAPVPVVCVPRHAVTAAAV</sequence>
<feature type="domain" description="UspA" evidence="2">
    <location>
        <begin position="146"/>
        <end position="286"/>
    </location>
</feature>
<dbReference type="SUPFAM" id="SSF52402">
    <property type="entry name" value="Adenine nucleotide alpha hydrolases-like"/>
    <property type="match status" value="2"/>
</dbReference>
<keyword evidence="4" id="KW-1185">Reference proteome</keyword>
<feature type="domain" description="UspA" evidence="2">
    <location>
        <begin position="3"/>
        <end position="130"/>
    </location>
</feature>
<dbReference type="Proteomes" id="UP000313231">
    <property type="component" value="Unassembled WGS sequence"/>
</dbReference>
<protein>
    <submittedName>
        <fullName evidence="3">Universal stress protein</fullName>
    </submittedName>
</protein>
<proteinExistence type="inferred from homology"/>
<gene>
    <name evidence="3" type="ORF">FHP29_08660</name>
</gene>
<reference evidence="3 4" key="1">
    <citation type="journal article" date="2016" name="Int. J. Syst. Evol. Microbiol.">
        <title>Nocardioides albidus sp. nov., an actinobacterium isolated from garden soil.</title>
        <authorList>
            <person name="Singh H."/>
            <person name="Du J."/>
            <person name="Trinh H."/>
            <person name="Won K."/>
            <person name="Yang J.E."/>
            <person name="Yin C."/>
            <person name="Kook M."/>
            <person name="Yi T.H."/>
        </authorList>
    </citation>
    <scope>NUCLEOTIDE SEQUENCE [LARGE SCALE GENOMIC DNA]</scope>
    <source>
        <strain evidence="3 4">CCTCC AB 2015297</strain>
    </source>
</reference>
<evidence type="ECO:0000259" key="2">
    <source>
        <dbReference type="Pfam" id="PF00582"/>
    </source>
</evidence>